<evidence type="ECO:0000256" key="1">
    <source>
        <dbReference type="SAM" id="SignalP"/>
    </source>
</evidence>
<evidence type="ECO:0008006" key="5">
    <source>
        <dbReference type="Google" id="ProtNLM"/>
    </source>
</evidence>
<feature type="chain" id="PRO_5036235489" description="DUF19 domain-containing protein" evidence="1">
    <location>
        <begin position="28"/>
        <end position="209"/>
    </location>
</feature>
<evidence type="ECO:0000313" key="3">
    <source>
        <dbReference type="EMBL" id="CAF3951610.1"/>
    </source>
</evidence>
<evidence type="ECO:0000313" key="2">
    <source>
        <dbReference type="EMBL" id="CAF1078087.1"/>
    </source>
</evidence>
<name>A0A819KMJ6_9BILA</name>
<protein>
    <recommendedName>
        <fullName evidence="5">DUF19 domain-containing protein</fullName>
    </recommendedName>
</protein>
<dbReference type="Proteomes" id="UP000663891">
    <property type="component" value="Unassembled WGS sequence"/>
</dbReference>
<sequence>MMMMISPTSFNTFIFIILILNLLFVTGQYLGKSKCDETLVNLHMFECYKKVIDPTIDITTEENQYFMDGSNLCQAYNRSLSYRKCLYSIFARNKVCSFDQHQYSYESFKIYWKLIINSCAVENDNDDCLPSNLNKEIINKCHYSSNYNFPIQCREFLRSVKCIERHEKELIPSTYESKCSRNKAYYNLYENLSTHFQSAINICEMNLTS</sequence>
<gene>
    <name evidence="3" type="ORF">OKA104_LOCUS26992</name>
    <name evidence="2" type="ORF">VCS650_LOCUS18856</name>
</gene>
<dbReference type="EMBL" id="CAJOAY010002427">
    <property type="protein sequence ID" value="CAF3951610.1"/>
    <property type="molecule type" value="Genomic_DNA"/>
</dbReference>
<dbReference type="AlphaFoldDB" id="A0A819KMJ6"/>
<accession>A0A819KMJ6</accession>
<reference evidence="3" key="1">
    <citation type="submission" date="2021-02" db="EMBL/GenBank/DDBJ databases">
        <authorList>
            <person name="Nowell W R."/>
        </authorList>
    </citation>
    <scope>NUCLEOTIDE SEQUENCE</scope>
</reference>
<keyword evidence="1" id="KW-0732">Signal</keyword>
<dbReference type="OrthoDB" id="9998209at2759"/>
<dbReference type="EMBL" id="CAJNON010000183">
    <property type="protein sequence ID" value="CAF1078087.1"/>
    <property type="molecule type" value="Genomic_DNA"/>
</dbReference>
<dbReference type="Proteomes" id="UP000663881">
    <property type="component" value="Unassembled WGS sequence"/>
</dbReference>
<comment type="caution">
    <text evidence="3">The sequence shown here is derived from an EMBL/GenBank/DDBJ whole genome shotgun (WGS) entry which is preliminary data.</text>
</comment>
<evidence type="ECO:0000313" key="4">
    <source>
        <dbReference type="Proteomes" id="UP000663881"/>
    </source>
</evidence>
<proteinExistence type="predicted"/>
<feature type="signal peptide" evidence="1">
    <location>
        <begin position="1"/>
        <end position="27"/>
    </location>
</feature>
<organism evidence="3 4">
    <name type="scientific">Adineta steineri</name>
    <dbReference type="NCBI Taxonomy" id="433720"/>
    <lineage>
        <taxon>Eukaryota</taxon>
        <taxon>Metazoa</taxon>
        <taxon>Spiralia</taxon>
        <taxon>Gnathifera</taxon>
        <taxon>Rotifera</taxon>
        <taxon>Eurotatoria</taxon>
        <taxon>Bdelloidea</taxon>
        <taxon>Adinetida</taxon>
        <taxon>Adinetidae</taxon>
        <taxon>Adineta</taxon>
    </lineage>
</organism>